<dbReference type="PANTHER" id="PTHR47197">
    <property type="entry name" value="PROTEIN NIRF"/>
    <property type="match status" value="1"/>
</dbReference>
<evidence type="ECO:0000313" key="2">
    <source>
        <dbReference type="Proteomes" id="UP000694308"/>
    </source>
</evidence>
<reference evidence="1" key="1">
    <citation type="submission" date="2020-12" db="EMBL/GenBank/DDBJ databases">
        <title>Clostridium thailandense sp. nov., a novel acetogenic bacterium isolated from peat land soil in Thailand.</title>
        <authorList>
            <person name="Chaikitkaew S."/>
            <person name="Birkeland N.K."/>
        </authorList>
    </citation>
    <scope>NUCLEOTIDE SEQUENCE</scope>
    <source>
        <strain evidence="1">PL3</strain>
    </source>
</reference>
<keyword evidence="2" id="KW-1185">Reference proteome</keyword>
<dbReference type="RefSeq" id="WP_218322907.1">
    <property type="nucleotide sequence ID" value="NZ_JAEEGC010000137.1"/>
</dbReference>
<dbReference type="InterPro" id="IPR019405">
    <property type="entry name" value="Lactonase_7-beta_prop"/>
</dbReference>
<dbReference type="Proteomes" id="UP000694308">
    <property type="component" value="Unassembled WGS sequence"/>
</dbReference>
<evidence type="ECO:0000313" key="1">
    <source>
        <dbReference type="EMBL" id="MBV7275866.1"/>
    </source>
</evidence>
<sequence length="556" mass="59188">MSTLAYVSNANKVSIIDTSTNTVVNSVIIEPADNFAKLIAITPDGRFAYVTNQYYFATVIDTCTNSIIATIPVGNVPTGLAVTPNGRYVYVANSDLATATSGSVSVIDTNTNTVVKTIPVGRDPIGIAITPDGSFAYVTIGKADSVSVIDTATNEVVKNITVGDLPVAIAITPSGSYAYVANQGQSALTNTVSVIDTSTNTVVDTITVGIGPSSISITPDGNFAYVANVFDNNVSVIDTDTNEVVQTIPVGSGPVGTSITTDGNFVYVTNFISNSVSVIDTTINAVVDTIPNLSRPVGIATVNITPCPTPSDKMCIETTRIFDSCAFEEQQHKTFNLPNSNEYQCIHCKVIETKYSILDITKTGEEQDLVNVNLRIEVMLDFISNCSNDPVLKRTVYFDKNITLTAPEGSDISCDINSATCECVKLNCGHKLTCTVEIAAVVKSKKLVQIQIPFLGNCQSKQCCSCEGISIAPGKSLTLSSEPSQINRIKFAAKTSHGMTSQLAAFLNTIPFTSKTVTEQLKPFEINLPGGPFPAENISLRNLGKSTIYIYKLTTE</sequence>
<name>A0A949U1W2_9CLOT</name>
<dbReference type="NCBIfam" id="TIGR02276">
    <property type="entry name" value="beta_rpt_yvtn"/>
    <property type="match status" value="6"/>
</dbReference>
<dbReference type="AlphaFoldDB" id="A0A949U1W2"/>
<dbReference type="EMBL" id="JAEEGC010000137">
    <property type="protein sequence ID" value="MBV7275866.1"/>
    <property type="molecule type" value="Genomic_DNA"/>
</dbReference>
<dbReference type="Pfam" id="PF10282">
    <property type="entry name" value="Lactonase"/>
    <property type="match status" value="1"/>
</dbReference>
<dbReference type="PANTHER" id="PTHR47197:SF3">
    <property type="entry name" value="DIHYDRO-HEME D1 DEHYDROGENASE"/>
    <property type="match status" value="1"/>
</dbReference>
<proteinExistence type="predicted"/>
<dbReference type="InterPro" id="IPR011964">
    <property type="entry name" value="YVTN_b-propeller_repeat"/>
</dbReference>
<gene>
    <name evidence="1" type="ORF">I6U48_23505</name>
</gene>
<accession>A0A949U1W2</accession>
<dbReference type="InterPro" id="IPR051200">
    <property type="entry name" value="Host-pathogen_enzymatic-act"/>
</dbReference>
<organism evidence="1 2">
    <name type="scientific">Clostridium thailandense</name>
    <dbReference type="NCBI Taxonomy" id="2794346"/>
    <lineage>
        <taxon>Bacteria</taxon>
        <taxon>Bacillati</taxon>
        <taxon>Bacillota</taxon>
        <taxon>Clostridia</taxon>
        <taxon>Eubacteriales</taxon>
        <taxon>Clostridiaceae</taxon>
        <taxon>Clostridium</taxon>
    </lineage>
</organism>
<comment type="caution">
    <text evidence="1">The sequence shown here is derived from an EMBL/GenBank/DDBJ whole genome shotgun (WGS) entry which is preliminary data.</text>
</comment>
<protein>
    <submittedName>
        <fullName evidence="1">Beta-propeller fold lactonase family protein</fullName>
    </submittedName>
</protein>